<dbReference type="InterPro" id="IPR036249">
    <property type="entry name" value="Thioredoxin-like_sf"/>
</dbReference>
<keyword evidence="3" id="KW-0249">Electron transport</keyword>
<dbReference type="Pfam" id="PF13462">
    <property type="entry name" value="Thioredoxin_4"/>
    <property type="match status" value="1"/>
</dbReference>
<comment type="similarity">
    <text evidence="1">Belongs to the thioredoxin family. DsbA subfamily.</text>
</comment>
<evidence type="ECO:0000256" key="2">
    <source>
        <dbReference type="ARBA" id="ARBA00007787"/>
    </source>
</evidence>
<evidence type="ECO:0000259" key="4">
    <source>
        <dbReference type="PROSITE" id="PS51352"/>
    </source>
</evidence>
<dbReference type="GO" id="GO:0016853">
    <property type="term" value="F:isomerase activity"/>
    <property type="evidence" value="ECO:0007669"/>
    <property type="project" value="UniProtKB-KW"/>
</dbReference>
<dbReference type="SUPFAM" id="SSF52833">
    <property type="entry name" value="Thioredoxin-like"/>
    <property type="match status" value="1"/>
</dbReference>
<dbReference type="Proteomes" id="UP000186914">
    <property type="component" value="Unassembled WGS sequence"/>
</dbReference>
<keyword evidence="3" id="KW-0813">Transport</keyword>
<dbReference type="PANTHER" id="PTHR13887:SF55">
    <property type="entry name" value="SLR0313 PROTEIN"/>
    <property type="match status" value="1"/>
</dbReference>
<dbReference type="EMBL" id="FTNO01000002">
    <property type="protein sequence ID" value="SIR52467.1"/>
    <property type="molecule type" value="Genomic_DNA"/>
</dbReference>
<evidence type="ECO:0000313" key="5">
    <source>
        <dbReference type="EMBL" id="SIR52467.1"/>
    </source>
</evidence>
<dbReference type="PANTHER" id="PTHR13887">
    <property type="entry name" value="GLUTATHIONE S-TRANSFERASE KAPPA"/>
    <property type="match status" value="1"/>
</dbReference>
<keyword evidence="6" id="KW-1185">Reference proteome</keyword>
<reference evidence="6" key="1">
    <citation type="submission" date="2017-01" db="EMBL/GenBank/DDBJ databases">
        <authorList>
            <person name="Varghese N."/>
            <person name="Submissions S."/>
        </authorList>
    </citation>
    <scope>NUCLEOTIDE SEQUENCE [LARGE SCALE GENOMIC DNA]</scope>
    <source>
        <strain evidence="6">CGMCC 1.7737</strain>
    </source>
</reference>
<evidence type="ECO:0000256" key="1">
    <source>
        <dbReference type="ARBA" id="ARBA00005791"/>
    </source>
</evidence>
<feature type="domain" description="Thioredoxin" evidence="4">
    <location>
        <begin position="1"/>
        <end position="180"/>
    </location>
</feature>
<dbReference type="Gene3D" id="3.40.30.10">
    <property type="entry name" value="Glutaredoxin"/>
    <property type="match status" value="1"/>
</dbReference>
<keyword evidence="5" id="KW-0413">Isomerase</keyword>
<sequence>MGVPMSQSRATQLAVPVKQYDHVDGAADAGVTLVEYGDYECPYCEEAHQAVKELRRTMGDRVRFVFRHFPLTQLHPHAQRAAEASEAAAEQGKFWEMHDLLFRQPSEIREAELQDFAATLDLTQFNDELAMHTHRNRVREDLISGAQSGVIGTPTFFINGERYDEQWDVTPLRAALEDAM</sequence>
<dbReference type="AlphaFoldDB" id="A0A1N7BM56"/>
<dbReference type="InterPro" id="IPR013766">
    <property type="entry name" value="Thioredoxin_domain"/>
</dbReference>
<proteinExistence type="inferred from homology"/>
<protein>
    <submittedName>
        <fullName evidence="5">Protein-disulfide isomerase</fullName>
    </submittedName>
</protein>
<name>A0A1N7BM56_9EURY</name>
<organism evidence="5 6">
    <name type="scientific">Haladaptatus litoreus</name>
    <dbReference type="NCBI Taxonomy" id="553468"/>
    <lineage>
        <taxon>Archaea</taxon>
        <taxon>Methanobacteriati</taxon>
        <taxon>Methanobacteriota</taxon>
        <taxon>Stenosarchaea group</taxon>
        <taxon>Halobacteria</taxon>
        <taxon>Halobacteriales</taxon>
        <taxon>Haladaptataceae</taxon>
        <taxon>Haladaptatus</taxon>
    </lineage>
</organism>
<comment type="similarity">
    <text evidence="2">Belongs to the glutaredoxin family.</text>
</comment>
<evidence type="ECO:0000313" key="6">
    <source>
        <dbReference type="Proteomes" id="UP000186914"/>
    </source>
</evidence>
<dbReference type="InterPro" id="IPR012336">
    <property type="entry name" value="Thioredoxin-like_fold"/>
</dbReference>
<dbReference type="PROSITE" id="PS51352">
    <property type="entry name" value="THIOREDOXIN_2"/>
    <property type="match status" value="1"/>
</dbReference>
<accession>A0A1N7BM56</accession>
<gene>
    <name evidence="5" type="ORF">SAMN05421858_2640</name>
</gene>
<evidence type="ECO:0000256" key="3">
    <source>
        <dbReference type="ARBA" id="ARBA00022982"/>
    </source>
</evidence>